<comment type="caution">
    <text evidence="1">The sequence shown here is derived from an EMBL/GenBank/DDBJ whole genome shotgun (WGS) entry which is preliminary data.</text>
</comment>
<organism evidence="1 2">
    <name type="scientific">Sclerotinia trifoliorum</name>
    <dbReference type="NCBI Taxonomy" id="28548"/>
    <lineage>
        <taxon>Eukaryota</taxon>
        <taxon>Fungi</taxon>
        <taxon>Dikarya</taxon>
        <taxon>Ascomycota</taxon>
        <taxon>Pezizomycotina</taxon>
        <taxon>Leotiomycetes</taxon>
        <taxon>Helotiales</taxon>
        <taxon>Sclerotiniaceae</taxon>
        <taxon>Sclerotinia</taxon>
    </lineage>
</organism>
<name>A0A8H2W0L7_9HELO</name>
<reference evidence="1" key="1">
    <citation type="submission" date="2020-10" db="EMBL/GenBank/DDBJ databases">
        <authorList>
            <person name="Kusch S."/>
        </authorList>
    </citation>
    <scope>NUCLEOTIDE SEQUENCE</scope>
    <source>
        <strain evidence="1">SwB9</strain>
    </source>
</reference>
<dbReference type="Proteomes" id="UP000624404">
    <property type="component" value="Unassembled WGS sequence"/>
</dbReference>
<evidence type="ECO:0000313" key="1">
    <source>
        <dbReference type="EMBL" id="CAD6447516.1"/>
    </source>
</evidence>
<gene>
    <name evidence="1" type="ORF">SCLTRI_LOCUS7308</name>
</gene>
<keyword evidence="2" id="KW-1185">Reference proteome</keyword>
<sequence length="82" mass="9203">MVKGFASESGRRVSCPGGFHMRHMRHKQLVTNRTAVIPVLLPCRYSSPSFSIFRCTLTTNSPENPNSISSPFCEHHLVFHSS</sequence>
<dbReference type="EMBL" id="CAJHIA010000026">
    <property type="protein sequence ID" value="CAD6447516.1"/>
    <property type="molecule type" value="Genomic_DNA"/>
</dbReference>
<accession>A0A8H2W0L7</accession>
<protein>
    <submittedName>
        <fullName evidence="1">1634c442-8342-439c-8693-3c455fc11979-CDS</fullName>
    </submittedName>
</protein>
<proteinExistence type="predicted"/>
<evidence type="ECO:0000313" key="2">
    <source>
        <dbReference type="Proteomes" id="UP000624404"/>
    </source>
</evidence>
<dbReference type="AlphaFoldDB" id="A0A8H2W0L7"/>